<dbReference type="Pfam" id="PF08275">
    <property type="entry name" value="DNAG_N"/>
    <property type="match status" value="1"/>
</dbReference>
<dbReference type="GO" id="GO:0006269">
    <property type="term" value="P:DNA replication, synthesis of primer"/>
    <property type="evidence" value="ECO:0007669"/>
    <property type="project" value="UniProtKB-UniRule"/>
</dbReference>
<keyword evidence="6 12" id="KW-0479">Metal-binding</keyword>
<comment type="similarity">
    <text evidence="12">Belongs to the DnaG primase family.</text>
</comment>
<comment type="caution">
    <text evidence="14">The sequence shown here is derived from an EMBL/GenBank/DDBJ whole genome shotgun (WGS) entry which is preliminary data.</text>
</comment>
<evidence type="ECO:0000256" key="1">
    <source>
        <dbReference type="ARBA" id="ARBA00022478"/>
    </source>
</evidence>
<dbReference type="AlphaFoldDB" id="A0A9D2FY58"/>
<dbReference type="InterPro" id="IPR006295">
    <property type="entry name" value="DNA_primase_DnaG"/>
</dbReference>
<dbReference type="InterPro" id="IPR002694">
    <property type="entry name" value="Znf_CHC2"/>
</dbReference>
<evidence type="ECO:0000256" key="9">
    <source>
        <dbReference type="ARBA" id="ARBA00022842"/>
    </source>
</evidence>
<keyword evidence="10 12" id="KW-0238">DNA-binding</keyword>
<keyword evidence="3 12" id="KW-0808">Transferase</keyword>
<dbReference type="GO" id="GO:1990077">
    <property type="term" value="C:primosome complex"/>
    <property type="evidence" value="ECO:0007669"/>
    <property type="project" value="UniProtKB-KW"/>
</dbReference>
<accession>A0A9D2FY58</accession>
<comment type="cofactor">
    <cofactor evidence="12">
        <name>Zn(2+)</name>
        <dbReference type="ChEBI" id="CHEBI:29105"/>
    </cofactor>
    <text evidence="12">Binds 1 zinc ion per monomer.</text>
</comment>
<feature type="zinc finger region" description="CHC2-type" evidence="12">
    <location>
        <begin position="37"/>
        <end position="61"/>
    </location>
</feature>
<dbReference type="GO" id="GO:0000428">
    <property type="term" value="C:DNA-directed RNA polymerase complex"/>
    <property type="evidence" value="ECO:0007669"/>
    <property type="project" value="UniProtKB-KW"/>
</dbReference>
<comment type="catalytic activity">
    <reaction evidence="12">
        <text>ssDNA + n NTP = ssDNA/pppN(pN)n-1 hybrid + (n-1) diphosphate.</text>
        <dbReference type="EC" id="2.7.7.101"/>
    </reaction>
</comment>
<reference evidence="14" key="2">
    <citation type="submission" date="2021-04" db="EMBL/GenBank/DDBJ databases">
        <authorList>
            <person name="Gilroy R."/>
        </authorList>
    </citation>
    <scope>NUCLEOTIDE SEQUENCE</scope>
    <source>
        <strain evidence="14">ChiHecec3B27-8219</strain>
    </source>
</reference>
<keyword evidence="1 12" id="KW-0240">DNA-directed RNA polymerase</keyword>
<keyword evidence="8 12" id="KW-0862">Zinc</keyword>
<dbReference type="InterPro" id="IPR019475">
    <property type="entry name" value="DNA_primase_DnaB-bd"/>
</dbReference>
<evidence type="ECO:0000256" key="3">
    <source>
        <dbReference type="ARBA" id="ARBA00022679"/>
    </source>
</evidence>
<feature type="domain" description="Toprim" evidence="13">
    <location>
        <begin position="262"/>
        <end position="343"/>
    </location>
</feature>
<evidence type="ECO:0000256" key="12">
    <source>
        <dbReference type="HAMAP-Rule" id="MF_00974"/>
    </source>
</evidence>
<keyword evidence="9" id="KW-0460">Magnesium</keyword>
<dbReference type="FunFam" id="3.40.1360.10:FF:000002">
    <property type="entry name" value="DNA primase"/>
    <property type="match status" value="1"/>
</dbReference>
<keyword evidence="11 12" id="KW-0804">Transcription</keyword>
<dbReference type="InterPro" id="IPR034151">
    <property type="entry name" value="TOPRIM_DnaG_bac"/>
</dbReference>
<dbReference type="InterPro" id="IPR013264">
    <property type="entry name" value="DNAG_N"/>
</dbReference>
<evidence type="ECO:0000259" key="13">
    <source>
        <dbReference type="PROSITE" id="PS50880"/>
    </source>
</evidence>
<dbReference type="Proteomes" id="UP000824055">
    <property type="component" value="Unassembled WGS sequence"/>
</dbReference>
<dbReference type="Gene3D" id="3.40.1360.10">
    <property type="match status" value="1"/>
</dbReference>
<protein>
    <recommendedName>
        <fullName evidence="12">DNA primase</fullName>
        <ecNumber evidence="12">2.7.7.101</ecNumber>
    </recommendedName>
</protein>
<evidence type="ECO:0000256" key="7">
    <source>
        <dbReference type="ARBA" id="ARBA00022771"/>
    </source>
</evidence>
<comment type="domain">
    <text evidence="12">Contains an N-terminal zinc-binding domain, a central core domain that contains the primase activity, and a C-terminal DnaB-binding domain.</text>
</comment>
<dbReference type="SMART" id="SM00493">
    <property type="entry name" value="TOPRIM"/>
    <property type="match status" value="1"/>
</dbReference>
<dbReference type="GO" id="GO:0008270">
    <property type="term" value="F:zinc ion binding"/>
    <property type="evidence" value="ECO:0007669"/>
    <property type="project" value="UniProtKB-UniRule"/>
</dbReference>
<dbReference type="EMBL" id="DXBE01000025">
    <property type="protein sequence ID" value="HIZ68851.1"/>
    <property type="molecule type" value="Genomic_DNA"/>
</dbReference>
<keyword evidence="7 12" id="KW-0863">Zinc-finger</keyword>
<dbReference type="NCBIfam" id="TIGR01391">
    <property type="entry name" value="dnaG"/>
    <property type="match status" value="1"/>
</dbReference>
<dbReference type="CDD" id="cd03364">
    <property type="entry name" value="TOPRIM_DnaG_primases"/>
    <property type="match status" value="1"/>
</dbReference>
<evidence type="ECO:0000313" key="15">
    <source>
        <dbReference type="Proteomes" id="UP000824055"/>
    </source>
</evidence>
<evidence type="ECO:0000256" key="11">
    <source>
        <dbReference type="ARBA" id="ARBA00023163"/>
    </source>
</evidence>
<reference evidence="14" key="1">
    <citation type="journal article" date="2021" name="PeerJ">
        <title>Extensive microbial diversity within the chicken gut microbiome revealed by metagenomics and culture.</title>
        <authorList>
            <person name="Gilroy R."/>
            <person name="Ravi A."/>
            <person name="Getino M."/>
            <person name="Pursley I."/>
            <person name="Horton D.L."/>
            <person name="Alikhan N.F."/>
            <person name="Baker D."/>
            <person name="Gharbi K."/>
            <person name="Hall N."/>
            <person name="Watson M."/>
            <person name="Adriaenssens E.M."/>
            <person name="Foster-Nyarko E."/>
            <person name="Jarju S."/>
            <person name="Secka A."/>
            <person name="Antonio M."/>
            <person name="Oren A."/>
            <person name="Chaudhuri R.R."/>
            <person name="La Ragione R."/>
            <person name="Hildebrand F."/>
            <person name="Pallen M.J."/>
        </authorList>
    </citation>
    <scope>NUCLEOTIDE SEQUENCE</scope>
    <source>
        <strain evidence="14">ChiHecec3B27-8219</strain>
    </source>
</reference>
<dbReference type="InterPro" id="IPR030846">
    <property type="entry name" value="DnaG_bac"/>
</dbReference>
<dbReference type="Pfam" id="PF10410">
    <property type="entry name" value="DnaB_bind"/>
    <property type="match status" value="1"/>
</dbReference>
<dbReference type="SUPFAM" id="SSF56731">
    <property type="entry name" value="DNA primase core"/>
    <property type="match status" value="1"/>
</dbReference>
<dbReference type="PANTHER" id="PTHR30313">
    <property type="entry name" value="DNA PRIMASE"/>
    <property type="match status" value="1"/>
</dbReference>
<evidence type="ECO:0000256" key="2">
    <source>
        <dbReference type="ARBA" id="ARBA00022515"/>
    </source>
</evidence>
<dbReference type="Gene3D" id="3.90.980.10">
    <property type="entry name" value="DNA primase, catalytic core, N-terminal domain"/>
    <property type="match status" value="1"/>
</dbReference>
<dbReference type="EC" id="2.7.7.101" evidence="12"/>
<dbReference type="PANTHER" id="PTHR30313:SF2">
    <property type="entry name" value="DNA PRIMASE"/>
    <property type="match status" value="1"/>
</dbReference>
<dbReference type="GO" id="GO:0005737">
    <property type="term" value="C:cytoplasm"/>
    <property type="evidence" value="ECO:0007669"/>
    <property type="project" value="TreeGrafter"/>
</dbReference>
<comment type="function">
    <text evidence="12">RNA polymerase that catalyzes the synthesis of short RNA molecules used as primers for DNA polymerase during DNA replication.</text>
</comment>
<dbReference type="InterPro" id="IPR006171">
    <property type="entry name" value="TOPRIM_dom"/>
</dbReference>
<evidence type="ECO:0000256" key="8">
    <source>
        <dbReference type="ARBA" id="ARBA00022833"/>
    </source>
</evidence>
<dbReference type="PROSITE" id="PS50880">
    <property type="entry name" value="TOPRIM"/>
    <property type="match status" value="1"/>
</dbReference>
<dbReference type="HAMAP" id="MF_00974">
    <property type="entry name" value="DNA_primase_DnaG"/>
    <property type="match status" value="1"/>
</dbReference>
<dbReference type="Pfam" id="PF13155">
    <property type="entry name" value="Toprim_2"/>
    <property type="match status" value="1"/>
</dbReference>
<evidence type="ECO:0000256" key="10">
    <source>
        <dbReference type="ARBA" id="ARBA00023125"/>
    </source>
</evidence>
<keyword evidence="2 12" id="KW-0639">Primosome</keyword>
<keyword evidence="4 12" id="KW-0548">Nucleotidyltransferase</keyword>
<dbReference type="Gene3D" id="3.90.580.10">
    <property type="entry name" value="Zinc finger, CHC2-type domain"/>
    <property type="match status" value="1"/>
</dbReference>
<gene>
    <name evidence="12 14" type="primary">dnaG</name>
    <name evidence="14" type="ORF">H9966_03060</name>
</gene>
<evidence type="ECO:0000256" key="4">
    <source>
        <dbReference type="ARBA" id="ARBA00022695"/>
    </source>
</evidence>
<dbReference type="SUPFAM" id="SSF57783">
    <property type="entry name" value="Zinc beta-ribbon"/>
    <property type="match status" value="1"/>
</dbReference>
<evidence type="ECO:0000256" key="5">
    <source>
        <dbReference type="ARBA" id="ARBA00022705"/>
    </source>
</evidence>
<dbReference type="InterPro" id="IPR036977">
    <property type="entry name" value="DNA_primase_Znf_CHC2"/>
</dbReference>
<sequence>MIDRQTIDRIMEATNIVEVVSEFVTLKKRGVNYIGLCPFHDDSHPSFSVSPSKGICHCFSCGKGGNAVNFLMELEQMSYPDALRWLANKYHIEIKERERTDEEKLAESQRESMLILNEWAASYYHNVLLNETDGKAIGMEYFRSRGFRDDIIEKFKLGFSLRQREALASAALKQGYQKEFLVKTGLCVERENGELVDRFYGRAMFPWMSVSGKVIAFGGRVLDSRTKGVSQKYVNSPDSEIYHKEQALYGIYQAKKAIAKEDLVYMVEGYTDVISMHQCGIENVVANSGTALSVKQIRMLHRFTNNIVLLYDGDEAGIHAALRGTDMLLAEGMNIKVLLLPDGNDPDSFARTHTASDFRNYIEEHQTDFIRFKTQVLMDGVTDPIKRSEAINDIMRSVSMIQDQIVRATYIRECSERLSMSEATLINAVNRFITQGKDEKEKAERRVAGVKEIPVQVQSAPTPGMPQTPKQGMDTETMLIQAVIRYGERIISVRDCEDNAVSLALAQYVALNLASDNLHFTSPLYERVLKEANDHLLEEGFHTESYFVNHPDPEVSKLASELCAELGHLSPSLRYEQTPERLRQLTEKLVMEFRYTYAERKVNELYQQVLACQESPDQMAALMAQYNDMKLIKKYYAEQLGKTI</sequence>
<dbReference type="GO" id="GO:0003899">
    <property type="term" value="F:DNA-directed RNA polymerase activity"/>
    <property type="evidence" value="ECO:0007669"/>
    <property type="project" value="UniProtKB-UniRule"/>
</dbReference>
<dbReference type="GO" id="GO:0003677">
    <property type="term" value="F:DNA binding"/>
    <property type="evidence" value="ECO:0007669"/>
    <property type="project" value="UniProtKB-KW"/>
</dbReference>
<dbReference type="InterPro" id="IPR037068">
    <property type="entry name" value="DNA_primase_core_N_sf"/>
</dbReference>
<dbReference type="InterPro" id="IPR050219">
    <property type="entry name" value="DnaG_primase"/>
</dbReference>
<keyword evidence="5 12" id="KW-0235">DNA replication</keyword>
<proteinExistence type="inferred from homology"/>
<comment type="subunit">
    <text evidence="12">Monomer. Interacts with DnaB.</text>
</comment>
<dbReference type="Pfam" id="PF01807">
    <property type="entry name" value="Zn_ribbon_DnaG"/>
    <property type="match status" value="1"/>
</dbReference>
<dbReference type="FunFam" id="3.90.580.10:FF:000001">
    <property type="entry name" value="DNA primase"/>
    <property type="match status" value="1"/>
</dbReference>
<evidence type="ECO:0000313" key="14">
    <source>
        <dbReference type="EMBL" id="HIZ68851.1"/>
    </source>
</evidence>
<evidence type="ECO:0000256" key="6">
    <source>
        <dbReference type="ARBA" id="ARBA00022723"/>
    </source>
</evidence>
<organism evidence="14 15">
    <name type="scientific">Candidatus Prevotella avicola</name>
    <dbReference type="NCBI Taxonomy" id="2838738"/>
    <lineage>
        <taxon>Bacteria</taxon>
        <taxon>Pseudomonadati</taxon>
        <taxon>Bacteroidota</taxon>
        <taxon>Bacteroidia</taxon>
        <taxon>Bacteroidales</taxon>
        <taxon>Prevotellaceae</taxon>
        <taxon>Prevotella</taxon>
    </lineage>
</organism>
<dbReference type="SMART" id="SM00400">
    <property type="entry name" value="ZnF_CHCC"/>
    <property type="match status" value="1"/>
</dbReference>
<name>A0A9D2FY58_9BACT</name>